<proteinExistence type="predicted"/>
<evidence type="ECO:0000256" key="1">
    <source>
        <dbReference type="SAM" id="MobiDB-lite"/>
    </source>
</evidence>
<sequence length="601" mass="65273">MNAQKETELLAMQHIFGLKDASDEAVKIKPKELETLQRLKAAEPVFVCIDLEAFEFAHEKITEVGVSVLDSRHVVGTDPGPDGNEWLSKISTRHILIKEHKHLVNKRFLHGCPDKFNFGDSEVVSLKNIHKTLTQLFDNPSPNSIQTSGPGSRKLILVGHGLSNDTAFLKKLNFAPHATGNIIRDVDTARFVGTKKQMVGLSKLLIGLGVDPENLHNAGNDAAYTMQALLLMTIQHTNDPGAYVKAVADAKAKVDPAKQRYKEHRAAINAKKLAQQKERATKVALQQISKLGQHTDEPMPAPPAAHNRGVTTSETLSQANPMETQRQFKPNAGSRTRQGSTEPVSTVSELNKSIFSGDTLLDESPAQRRSAKNSSEESKGTTTPRHRRRSSPSGHFAHPHSSSSDHADVGYSSRKRKSSDVESVGDDVRLLIDGRLHKGQSDKTAANSGTPSGAGPSLRGIKDASDVPKGQNISARNRAPAPFQAAKNRTDNNQHSSASGTPWQTDTSRIRKVDIGKTEMPPHLLRAAEGIQASQQPAHTRVRKIASGKVKDDSLQASLRAAGAHQANLEAERSHATSDAEQPRAITKETHGVLRKWLDGG</sequence>
<feature type="region of interest" description="Disordered" evidence="1">
    <location>
        <begin position="315"/>
        <end position="508"/>
    </location>
</feature>
<dbReference type="Gene3D" id="3.30.420.10">
    <property type="entry name" value="Ribonuclease H-like superfamily/Ribonuclease H"/>
    <property type="match status" value="1"/>
</dbReference>
<reference evidence="3 4" key="1">
    <citation type="submission" date="2023-11" db="EMBL/GenBank/DDBJ databases">
        <title>Draft genome sequence and annotation of the polyextremotolerant black yeast-like fungus Aureobasidium pullulans NRRL 62042.</title>
        <authorList>
            <person name="Dielentheis-Frenken M.R.E."/>
            <person name="Wibberg D."/>
            <person name="Blank L.M."/>
            <person name="Tiso T."/>
        </authorList>
    </citation>
    <scope>NUCLEOTIDE SEQUENCE [LARGE SCALE GENOMIC DNA]</scope>
    <source>
        <strain evidence="3 4">NRRL 62042</strain>
    </source>
</reference>
<feature type="region of interest" description="Disordered" evidence="1">
    <location>
        <begin position="561"/>
        <end position="601"/>
    </location>
</feature>
<dbReference type="InterPro" id="IPR036397">
    <property type="entry name" value="RNaseH_sf"/>
</dbReference>
<feature type="compositionally biased region" description="Polar residues" evidence="1">
    <location>
        <begin position="315"/>
        <end position="356"/>
    </location>
</feature>
<feature type="compositionally biased region" description="Low complexity" evidence="1">
    <location>
        <begin position="391"/>
        <end position="402"/>
    </location>
</feature>
<dbReference type="PANTHER" id="PTHR28083">
    <property type="entry name" value="GOOD FOR FULL DBP5 ACTIVITY PROTEIN 2"/>
    <property type="match status" value="1"/>
</dbReference>
<dbReference type="Pfam" id="PF21762">
    <property type="entry name" value="DEDDh_C"/>
    <property type="match status" value="1"/>
</dbReference>
<dbReference type="SUPFAM" id="SSF53098">
    <property type="entry name" value="Ribonuclease H-like"/>
    <property type="match status" value="1"/>
</dbReference>
<comment type="caution">
    <text evidence="3">The sequence shown here is derived from an EMBL/GenBank/DDBJ whole genome shotgun (WGS) entry which is preliminary data.</text>
</comment>
<keyword evidence="4" id="KW-1185">Reference proteome</keyword>
<dbReference type="PANTHER" id="PTHR28083:SF1">
    <property type="entry name" value="GOOD FOR FULL DBP5 ACTIVITY PROTEIN 2"/>
    <property type="match status" value="1"/>
</dbReference>
<feature type="compositionally biased region" description="Basic and acidic residues" evidence="1">
    <location>
        <begin position="426"/>
        <end position="441"/>
    </location>
</feature>
<feature type="domain" description="Gfd2/YDR514C-like C-terminal" evidence="2">
    <location>
        <begin position="45"/>
        <end position="232"/>
    </location>
</feature>
<name>A0ABR0TWB0_AURPU</name>
<feature type="compositionally biased region" description="Polar residues" evidence="1">
    <location>
        <begin position="442"/>
        <end position="451"/>
    </location>
</feature>
<dbReference type="InterPro" id="IPR012337">
    <property type="entry name" value="RNaseH-like_sf"/>
</dbReference>
<organism evidence="3 4">
    <name type="scientific">Aureobasidium pullulans</name>
    <name type="common">Black yeast</name>
    <name type="synonym">Pullularia pullulans</name>
    <dbReference type="NCBI Taxonomy" id="5580"/>
    <lineage>
        <taxon>Eukaryota</taxon>
        <taxon>Fungi</taxon>
        <taxon>Dikarya</taxon>
        <taxon>Ascomycota</taxon>
        <taxon>Pezizomycotina</taxon>
        <taxon>Dothideomycetes</taxon>
        <taxon>Dothideomycetidae</taxon>
        <taxon>Dothideales</taxon>
        <taxon>Saccotheciaceae</taxon>
        <taxon>Aureobasidium</taxon>
    </lineage>
</organism>
<protein>
    <recommendedName>
        <fullName evidence="2">Gfd2/YDR514C-like C-terminal domain-containing protein</fullName>
    </recommendedName>
</protein>
<dbReference type="Proteomes" id="UP001341245">
    <property type="component" value="Unassembled WGS sequence"/>
</dbReference>
<dbReference type="InterPro" id="IPR040151">
    <property type="entry name" value="Gfd2/YDR514C-like"/>
</dbReference>
<dbReference type="EMBL" id="JASGXD010000001">
    <property type="protein sequence ID" value="KAK6008196.1"/>
    <property type="molecule type" value="Genomic_DNA"/>
</dbReference>
<dbReference type="InterPro" id="IPR048519">
    <property type="entry name" value="Gfd2/YDR514C-like_C"/>
</dbReference>
<evidence type="ECO:0000259" key="2">
    <source>
        <dbReference type="Pfam" id="PF21762"/>
    </source>
</evidence>
<evidence type="ECO:0000313" key="3">
    <source>
        <dbReference type="EMBL" id="KAK6008196.1"/>
    </source>
</evidence>
<feature type="compositionally biased region" description="Basic and acidic residues" evidence="1">
    <location>
        <begin position="570"/>
        <end position="601"/>
    </location>
</feature>
<evidence type="ECO:0000313" key="4">
    <source>
        <dbReference type="Proteomes" id="UP001341245"/>
    </source>
</evidence>
<gene>
    <name evidence="3" type="ORF">QM012_000099</name>
</gene>
<accession>A0ABR0TWB0</accession>
<feature type="compositionally biased region" description="Polar residues" evidence="1">
    <location>
        <begin position="491"/>
        <end position="507"/>
    </location>
</feature>